<dbReference type="PANTHER" id="PTHR43884">
    <property type="entry name" value="ACYL-COA DEHYDROGENASE"/>
    <property type="match status" value="1"/>
</dbReference>
<evidence type="ECO:0000259" key="7">
    <source>
        <dbReference type="Pfam" id="PF02771"/>
    </source>
</evidence>
<dbReference type="InterPro" id="IPR037069">
    <property type="entry name" value="AcylCoA_DH/ox_N_sf"/>
</dbReference>
<dbReference type="InterPro" id="IPR013786">
    <property type="entry name" value="AcylCoA_DH/ox_N"/>
</dbReference>
<sequence>MDFSPDEGQQAVADVVTSVLERDNTWEALVSGGVTALGVPERLGGDGVGLAEIATALTEIGRHGTISPALATLGTTAVLLDLASDPQQDRYLAGVAKGSVLTAALNEPGAQLPDRPAVTLAAGKLNGVKTAVGYAAQADWILVTADGGVAMVPGDAAGLTVTKTPTSNGSDEYVLTFTDVAVADDDVLDRATAHRVNQLALAAVGAFAAGLVAGALRLTADYVATREQFGRPLSTFQTVAAQLSEVYIASRTISLLSTSVMWRLSEGLDAEEDLTVLGFWLTSQAPPAMRLCHHLHGGMGMDITYPMDRYYSSIKDVTRLLGGPSHRLDLVGAGLGERSDGK</sequence>
<keyword evidence="5" id="KW-0560">Oxidoreductase</keyword>
<name>K0UXZ7_MYCVA</name>
<dbReference type="eggNOG" id="COG1960">
    <property type="taxonomic scope" value="Bacteria"/>
</dbReference>
<dbReference type="GO" id="GO:0003995">
    <property type="term" value="F:acyl-CoA dehydrogenase activity"/>
    <property type="evidence" value="ECO:0007669"/>
    <property type="project" value="TreeGrafter"/>
</dbReference>
<dbReference type="Proteomes" id="UP000006072">
    <property type="component" value="Unassembled WGS sequence"/>
</dbReference>
<comment type="cofactor">
    <cofactor evidence="1">
        <name>FAD</name>
        <dbReference type="ChEBI" id="CHEBI:57692"/>
    </cofactor>
</comment>
<evidence type="ECO:0000256" key="3">
    <source>
        <dbReference type="ARBA" id="ARBA00022630"/>
    </source>
</evidence>
<keyword evidence="4" id="KW-0274">FAD</keyword>
<dbReference type="SUPFAM" id="SSF47203">
    <property type="entry name" value="Acyl-CoA dehydrogenase C-terminal domain-like"/>
    <property type="match status" value="1"/>
</dbReference>
<dbReference type="AlphaFoldDB" id="K0UXZ7"/>
<comment type="caution">
    <text evidence="8">The sequence shown here is derived from an EMBL/GenBank/DDBJ whole genome shotgun (WGS) entry which is preliminary data.</text>
</comment>
<dbReference type="EMBL" id="ALQA01000007">
    <property type="protein sequence ID" value="EJZ11691.1"/>
    <property type="molecule type" value="Genomic_DNA"/>
</dbReference>
<dbReference type="SUPFAM" id="SSF56645">
    <property type="entry name" value="Acyl-CoA dehydrogenase NM domain-like"/>
    <property type="match status" value="1"/>
</dbReference>
<dbReference type="PANTHER" id="PTHR43884:SF20">
    <property type="entry name" value="ACYL-COA DEHYDROGENASE FADE28"/>
    <property type="match status" value="1"/>
</dbReference>
<evidence type="ECO:0000256" key="4">
    <source>
        <dbReference type="ARBA" id="ARBA00022827"/>
    </source>
</evidence>
<evidence type="ECO:0000313" key="8">
    <source>
        <dbReference type="EMBL" id="EJZ11691.1"/>
    </source>
</evidence>
<gene>
    <name evidence="8" type="ORF">MVAC_05262</name>
</gene>
<evidence type="ECO:0000259" key="6">
    <source>
        <dbReference type="Pfam" id="PF00441"/>
    </source>
</evidence>
<feature type="domain" description="Acyl-CoA dehydrogenase/oxidase N-terminal" evidence="7">
    <location>
        <begin position="22"/>
        <end position="98"/>
    </location>
</feature>
<comment type="similarity">
    <text evidence="2">Belongs to the acyl-CoA dehydrogenase family.</text>
</comment>
<dbReference type="InterPro" id="IPR009075">
    <property type="entry name" value="AcylCo_DH/oxidase_C"/>
</dbReference>
<dbReference type="PATRIC" id="fig|1194972.3.peg.1066"/>
<dbReference type="Gene3D" id="1.20.140.10">
    <property type="entry name" value="Butyryl-CoA Dehydrogenase, subunit A, domain 3"/>
    <property type="match status" value="1"/>
</dbReference>
<feature type="domain" description="Acyl-CoA dehydrogenase/oxidase C-terminal" evidence="6">
    <location>
        <begin position="203"/>
        <end position="325"/>
    </location>
</feature>
<dbReference type="InterPro" id="IPR036250">
    <property type="entry name" value="AcylCo_DH-like_C"/>
</dbReference>
<evidence type="ECO:0000313" key="9">
    <source>
        <dbReference type="Proteomes" id="UP000006072"/>
    </source>
</evidence>
<protein>
    <submittedName>
        <fullName evidence="8">Acyl-CoA dehydrogenase domain-containing protein</fullName>
    </submittedName>
</protein>
<dbReference type="RefSeq" id="WP_003930593.1">
    <property type="nucleotide sequence ID" value="NZ_JH814690.1"/>
</dbReference>
<reference evidence="8 9" key="1">
    <citation type="journal article" date="2012" name="J. Bacteriol.">
        <title>Complete Genome Sequence of Mycobacterium vaccae Type Strain ATCC 25954.</title>
        <authorList>
            <person name="Ho Y.S."/>
            <person name="Adroub S.A."/>
            <person name="Abadi M."/>
            <person name="Al Alwan B."/>
            <person name="Alkhateeb R."/>
            <person name="Gao G."/>
            <person name="Ragab A."/>
            <person name="Ali S."/>
            <person name="van Soolingen D."/>
            <person name="Bitter W."/>
            <person name="Pain A."/>
            <person name="Abdallah A.M."/>
        </authorList>
    </citation>
    <scope>NUCLEOTIDE SEQUENCE [LARGE SCALE GENOMIC DNA]</scope>
    <source>
        <strain evidence="8 9">ATCC 25954</strain>
    </source>
</reference>
<dbReference type="Gene3D" id="2.40.110.10">
    <property type="entry name" value="Butyryl-CoA Dehydrogenase, subunit A, domain 2"/>
    <property type="match status" value="1"/>
</dbReference>
<keyword evidence="3" id="KW-0285">Flavoprotein</keyword>
<dbReference type="InterPro" id="IPR046373">
    <property type="entry name" value="Acyl-CoA_Oxase/DH_mid-dom_sf"/>
</dbReference>
<accession>K0UXZ7</accession>
<dbReference type="HOGENOM" id="CLU_018204_5_3_11"/>
<dbReference type="InterPro" id="IPR009100">
    <property type="entry name" value="AcylCoA_DH/oxidase_NM_dom_sf"/>
</dbReference>
<dbReference type="Pfam" id="PF00441">
    <property type="entry name" value="Acyl-CoA_dh_1"/>
    <property type="match status" value="1"/>
</dbReference>
<organism evidence="8 9">
    <name type="scientific">Mycolicibacterium vaccae ATCC 25954</name>
    <dbReference type="NCBI Taxonomy" id="1194972"/>
    <lineage>
        <taxon>Bacteria</taxon>
        <taxon>Bacillati</taxon>
        <taxon>Actinomycetota</taxon>
        <taxon>Actinomycetes</taxon>
        <taxon>Mycobacteriales</taxon>
        <taxon>Mycobacteriaceae</taxon>
        <taxon>Mycolicibacterium</taxon>
    </lineage>
</organism>
<evidence type="ECO:0000256" key="2">
    <source>
        <dbReference type="ARBA" id="ARBA00009347"/>
    </source>
</evidence>
<dbReference type="Pfam" id="PF02771">
    <property type="entry name" value="Acyl-CoA_dh_N"/>
    <property type="match status" value="1"/>
</dbReference>
<evidence type="ECO:0000256" key="5">
    <source>
        <dbReference type="ARBA" id="ARBA00023002"/>
    </source>
</evidence>
<keyword evidence="9" id="KW-1185">Reference proteome</keyword>
<proteinExistence type="inferred from homology"/>
<dbReference type="Gene3D" id="1.10.540.10">
    <property type="entry name" value="Acyl-CoA dehydrogenase/oxidase, N-terminal domain"/>
    <property type="match status" value="1"/>
</dbReference>
<evidence type="ECO:0000256" key="1">
    <source>
        <dbReference type="ARBA" id="ARBA00001974"/>
    </source>
</evidence>
<dbReference type="GO" id="GO:0050660">
    <property type="term" value="F:flavin adenine dinucleotide binding"/>
    <property type="evidence" value="ECO:0007669"/>
    <property type="project" value="InterPro"/>
</dbReference>